<dbReference type="SMART" id="SM00382">
    <property type="entry name" value="AAA"/>
    <property type="match status" value="1"/>
</dbReference>
<reference evidence="2" key="1">
    <citation type="submission" date="2023-03" db="EMBL/GenBank/DDBJ databases">
        <title>Massive genome expansion in bonnet fungi (Mycena s.s.) driven by repeated elements and novel gene families across ecological guilds.</title>
        <authorList>
            <consortium name="Lawrence Berkeley National Laboratory"/>
            <person name="Harder C.B."/>
            <person name="Miyauchi S."/>
            <person name="Viragh M."/>
            <person name="Kuo A."/>
            <person name="Thoen E."/>
            <person name="Andreopoulos B."/>
            <person name="Lu D."/>
            <person name="Skrede I."/>
            <person name="Drula E."/>
            <person name="Henrissat B."/>
            <person name="Morin E."/>
            <person name="Kohler A."/>
            <person name="Barry K."/>
            <person name="LaButti K."/>
            <person name="Morin E."/>
            <person name="Salamov A."/>
            <person name="Lipzen A."/>
            <person name="Mereny Z."/>
            <person name="Hegedus B."/>
            <person name="Baldrian P."/>
            <person name="Stursova M."/>
            <person name="Weitz H."/>
            <person name="Taylor A."/>
            <person name="Grigoriev I.V."/>
            <person name="Nagy L.G."/>
            <person name="Martin F."/>
            <person name="Kauserud H."/>
        </authorList>
    </citation>
    <scope>NUCLEOTIDE SEQUENCE</scope>
    <source>
        <strain evidence="2">CBHHK002</strain>
    </source>
</reference>
<dbReference type="InterPro" id="IPR036537">
    <property type="entry name" value="Adaptor_Cbl_N_dom_sf"/>
</dbReference>
<evidence type="ECO:0000313" key="3">
    <source>
        <dbReference type="Proteomes" id="UP001218218"/>
    </source>
</evidence>
<dbReference type="SUPFAM" id="SSF48452">
    <property type="entry name" value="TPR-like"/>
    <property type="match status" value="2"/>
</dbReference>
<dbReference type="PANTHER" id="PTHR47691">
    <property type="entry name" value="REGULATOR-RELATED"/>
    <property type="match status" value="1"/>
</dbReference>
<dbReference type="Gene3D" id="1.20.930.20">
    <property type="entry name" value="Adaptor protein Cbl, N-terminal domain"/>
    <property type="match status" value="1"/>
</dbReference>
<protein>
    <recommendedName>
        <fullName evidence="1">AAA+ ATPase domain-containing protein</fullName>
    </recommendedName>
</protein>
<dbReference type="PANTHER" id="PTHR47691:SF3">
    <property type="entry name" value="HTH-TYPE TRANSCRIPTIONAL REGULATOR RV0890C-RELATED"/>
    <property type="match status" value="1"/>
</dbReference>
<feature type="non-terminal residue" evidence="2">
    <location>
        <position position="1"/>
    </location>
</feature>
<dbReference type="Gene3D" id="3.40.50.300">
    <property type="entry name" value="P-loop containing nucleotide triphosphate hydrolases"/>
    <property type="match status" value="1"/>
</dbReference>
<comment type="caution">
    <text evidence="2">The sequence shown here is derived from an EMBL/GenBank/DDBJ whole genome shotgun (WGS) entry which is preliminary data.</text>
</comment>
<feature type="domain" description="AAA+ ATPase" evidence="1">
    <location>
        <begin position="248"/>
        <end position="407"/>
    </location>
</feature>
<dbReference type="InterPro" id="IPR003593">
    <property type="entry name" value="AAA+_ATPase"/>
</dbReference>
<sequence length="1106" mass="123782">MPQPAVIQVRLNAVTTSLAITANTLEVLADTLDTPFLGAIVNTTEAVLKNIETVKQNKDDCVELLEQTHKFLTVIIILYIKPETGAELPPNILDHIGKFTQILHKIHNFIEAHQKGSKIRSFFRQSESSALLKECKVGLQQGLEFFRVCHLIGPPQLTDECGLQIESAIILPSVAEMEKDAQKRHQDVLEMIETLSENTVSERGSMISGPYSQSYSSSNSISMLPSEPKIFHGRNSEVLDILDLFKSRTPRIAILGAGGMGKSSLAKALLHHSTITAMYQQNRFFVGCNSATTKLELVTLISTHIGLKPGKDPIQAVLKQLSNNPPSLLILDELETLWESTESRGDIEELLSLLTGINHLALMITMRGAERPAKVQWTRPFLSPLKPLDQKAARFTFTDIADDKHDLDEVDKVLSLTENMPLAINLLSHLVDSEGCSNVLLRWEKEKTSMISEGFDKRSNLDLSISLSLSSPRIKLLPQSQELLSLLGMLPDGLSDVDLVQSKLPLEHPLKCKAVLMSTALAYSNENKQLKVLMPIREYIQQHQRPEDQLVHTLLKHFQDLLHFFVEYIGTESSASTVRRIKSNFANIQNLLRWGLQEKHTHLLDNIRSVCHLNRFYRVTNQGSAHLIGEIQHLLPHLGDQQLQLYVITELLSMLYYQIQDPEALIARGLEYCEHVDDPKLKCLFYGVTARYFSEAKHDLLEAAKICKRAISLGISTGYIKGQALALRHLAWIEFLCGEHSKAQLYTQQSQRLARAAGDLFGEADAARLEAMSWREVGHYKQSLLLCIRARDLLTLCGISASELNLSIMNTQAGVHKCKSEYSEAQNIYISMLPDIPVNQSACLHAGALLNVAEIRLLIGVQKDFIQKDIDCAQSIFRSFGLETWVTACDTIFAALSVREKNFLTAKLVFNKCLKLNLNSGIKSFCLESLANVSQWGAEHSTARWTAVFLVHSIQHKKNLEVHKALQFFGDLFLTQGDESSAINLFTIALEGFTYMDVHCNRAECMMRLGDISKSRGDLLKAIDLWDTARPLFECSSQAQQVENIDCRFAGLGQEIQLQCRENSAKLVQSNATSGTVDEIEDDQVDTKDLENMPDDEKRVADMVAV</sequence>
<evidence type="ECO:0000313" key="2">
    <source>
        <dbReference type="EMBL" id="KAJ7306312.1"/>
    </source>
</evidence>
<dbReference type="EMBL" id="JARIHO010000093">
    <property type="protein sequence ID" value="KAJ7306312.1"/>
    <property type="molecule type" value="Genomic_DNA"/>
</dbReference>
<dbReference type="Gene3D" id="1.25.40.10">
    <property type="entry name" value="Tetratricopeptide repeat domain"/>
    <property type="match status" value="1"/>
</dbReference>
<keyword evidence="3" id="KW-1185">Reference proteome</keyword>
<dbReference type="InterPro" id="IPR027417">
    <property type="entry name" value="P-loop_NTPase"/>
</dbReference>
<dbReference type="CDD" id="cd21037">
    <property type="entry name" value="MLKL_NTD"/>
    <property type="match status" value="1"/>
</dbReference>
<accession>A0AAD7EAS8</accession>
<dbReference type="Pfam" id="PF20703">
    <property type="entry name" value="nSTAND1"/>
    <property type="match status" value="1"/>
</dbReference>
<dbReference type="Proteomes" id="UP001218218">
    <property type="component" value="Unassembled WGS sequence"/>
</dbReference>
<dbReference type="InterPro" id="IPR059179">
    <property type="entry name" value="MLKL-like_MCAfunc"/>
</dbReference>
<dbReference type="SUPFAM" id="SSF52540">
    <property type="entry name" value="P-loop containing nucleoside triphosphate hydrolases"/>
    <property type="match status" value="1"/>
</dbReference>
<proteinExistence type="predicted"/>
<dbReference type="GO" id="GO:0007166">
    <property type="term" value="P:cell surface receptor signaling pathway"/>
    <property type="evidence" value="ECO:0007669"/>
    <property type="project" value="InterPro"/>
</dbReference>
<dbReference type="InterPro" id="IPR049052">
    <property type="entry name" value="nSTAND1"/>
</dbReference>
<evidence type="ECO:0000259" key="1">
    <source>
        <dbReference type="SMART" id="SM00382"/>
    </source>
</evidence>
<organism evidence="2 3">
    <name type="scientific">Mycena albidolilacea</name>
    <dbReference type="NCBI Taxonomy" id="1033008"/>
    <lineage>
        <taxon>Eukaryota</taxon>
        <taxon>Fungi</taxon>
        <taxon>Dikarya</taxon>
        <taxon>Basidiomycota</taxon>
        <taxon>Agaricomycotina</taxon>
        <taxon>Agaricomycetes</taxon>
        <taxon>Agaricomycetidae</taxon>
        <taxon>Agaricales</taxon>
        <taxon>Marasmiineae</taxon>
        <taxon>Mycenaceae</taxon>
        <taxon>Mycena</taxon>
    </lineage>
</organism>
<gene>
    <name evidence="2" type="ORF">DFH08DRAFT_902170</name>
</gene>
<dbReference type="AlphaFoldDB" id="A0AAD7EAS8"/>
<dbReference type="InterPro" id="IPR011990">
    <property type="entry name" value="TPR-like_helical_dom_sf"/>
</dbReference>
<name>A0AAD7EAS8_9AGAR</name>